<keyword evidence="2 4" id="KW-0238">DNA-binding</keyword>
<comment type="caution">
    <text evidence="6">The sequence shown here is derived from an EMBL/GenBank/DDBJ whole genome shotgun (WGS) entry which is preliminary data.</text>
</comment>
<dbReference type="PATRIC" id="fig|38307.3.peg.2421"/>
<dbReference type="Pfam" id="PF21993">
    <property type="entry name" value="TetR_C_13_2"/>
    <property type="match status" value="1"/>
</dbReference>
<dbReference type="InterPro" id="IPR001647">
    <property type="entry name" value="HTH_TetR"/>
</dbReference>
<feature type="domain" description="HTH tetR-type" evidence="5">
    <location>
        <begin position="6"/>
        <end position="66"/>
    </location>
</feature>
<dbReference type="SUPFAM" id="SSF48498">
    <property type="entry name" value="Tetracyclin repressor-like, C-terminal domain"/>
    <property type="match status" value="1"/>
</dbReference>
<dbReference type="InterPro" id="IPR009057">
    <property type="entry name" value="Homeodomain-like_sf"/>
</dbReference>
<feature type="DNA-binding region" description="H-T-H motif" evidence="4">
    <location>
        <begin position="29"/>
        <end position="48"/>
    </location>
</feature>
<keyword evidence="3" id="KW-0804">Transcription</keyword>
<evidence type="ECO:0000256" key="3">
    <source>
        <dbReference type="ARBA" id="ARBA00023163"/>
    </source>
</evidence>
<name>A0A1B6VI98_9PROT</name>
<evidence type="ECO:0000256" key="4">
    <source>
        <dbReference type="PROSITE-ProRule" id="PRU00335"/>
    </source>
</evidence>
<dbReference type="PANTHER" id="PTHR47506:SF1">
    <property type="entry name" value="HTH-TYPE TRANSCRIPTIONAL REGULATOR YJDC"/>
    <property type="match status" value="1"/>
</dbReference>
<gene>
    <name evidence="6" type="ORF">A0123_02321</name>
</gene>
<dbReference type="GO" id="GO:0003677">
    <property type="term" value="F:DNA binding"/>
    <property type="evidence" value="ECO:0007669"/>
    <property type="project" value="UniProtKB-UniRule"/>
</dbReference>
<protein>
    <submittedName>
        <fullName evidence="6">TetR family transcriptional regulator</fullName>
    </submittedName>
</protein>
<proteinExistence type="predicted"/>
<reference evidence="6 7" key="1">
    <citation type="submission" date="2016-03" db="EMBL/GenBank/DDBJ databases">
        <title>Draft genome sequence of Gluconobacter cerinus strain CECT 9110.</title>
        <authorList>
            <person name="Sainz F."/>
            <person name="Mas A."/>
            <person name="Torija M.J."/>
        </authorList>
    </citation>
    <scope>NUCLEOTIDE SEQUENCE [LARGE SCALE GENOMIC DNA]</scope>
    <source>
        <strain evidence="6 7">CECT 9110</strain>
    </source>
</reference>
<evidence type="ECO:0000313" key="6">
    <source>
        <dbReference type="EMBL" id="OAJ66944.1"/>
    </source>
</evidence>
<evidence type="ECO:0000259" key="5">
    <source>
        <dbReference type="PROSITE" id="PS50977"/>
    </source>
</evidence>
<dbReference type="Pfam" id="PF00440">
    <property type="entry name" value="TetR_N"/>
    <property type="match status" value="1"/>
</dbReference>
<dbReference type="PROSITE" id="PS50977">
    <property type="entry name" value="HTH_TETR_2"/>
    <property type="match status" value="1"/>
</dbReference>
<accession>A0A1B6VI98</accession>
<dbReference type="SUPFAM" id="SSF46689">
    <property type="entry name" value="Homeodomain-like"/>
    <property type="match status" value="1"/>
</dbReference>
<dbReference type="InterPro" id="IPR036271">
    <property type="entry name" value="Tet_transcr_reg_TetR-rel_C_sf"/>
</dbReference>
<dbReference type="Gene3D" id="1.10.357.10">
    <property type="entry name" value="Tetracycline Repressor, domain 2"/>
    <property type="match status" value="1"/>
</dbReference>
<evidence type="ECO:0000256" key="1">
    <source>
        <dbReference type="ARBA" id="ARBA00023015"/>
    </source>
</evidence>
<dbReference type="OrthoDB" id="9811084at2"/>
<keyword evidence="1" id="KW-0805">Transcription regulation</keyword>
<dbReference type="Proteomes" id="UP000077786">
    <property type="component" value="Unassembled WGS sequence"/>
</dbReference>
<evidence type="ECO:0000313" key="7">
    <source>
        <dbReference type="Proteomes" id="UP000077786"/>
    </source>
</evidence>
<evidence type="ECO:0000256" key="2">
    <source>
        <dbReference type="ARBA" id="ARBA00023125"/>
    </source>
</evidence>
<organism evidence="6 7">
    <name type="scientific">Gluconobacter cerinus</name>
    <dbReference type="NCBI Taxonomy" id="38307"/>
    <lineage>
        <taxon>Bacteria</taxon>
        <taxon>Pseudomonadati</taxon>
        <taxon>Pseudomonadota</taxon>
        <taxon>Alphaproteobacteria</taxon>
        <taxon>Acetobacterales</taxon>
        <taxon>Acetobacteraceae</taxon>
        <taxon>Gluconobacter</taxon>
    </lineage>
</organism>
<dbReference type="RefSeq" id="WP_064274980.1">
    <property type="nucleotide sequence ID" value="NZ_LUTU01000011.1"/>
</dbReference>
<dbReference type="PANTHER" id="PTHR47506">
    <property type="entry name" value="TRANSCRIPTIONAL REGULATORY PROTEIN"/>
    <property type="match status" value="1"/>
</dbReference>
<dbReference type="InterPro" id="IPR054156">
    <property type="entry name" value="YxaF_TetR_C"/>
</dbReference>
<dbReference type="AlphaFoldDB" id="A0A1B6VI98"/>
<dbReference type="EMBL" id="LUTU01000011">
    <property type="protein sequence ID" value="OAJ66944.1"/>
    <property type="molecule type" value="Genomic_DNA"/>
</dbReference>
<sequence>MTESGGRSRTAILQNIAEVFRQYGYEGASLSRFTAATGLGKGSLYNFFPEGKKQMAAEVLEHIQQWFDAEIFSPLETEEDPKVGLTAMFEGTEQYFRSGQKICLMGLLALSVDTAFAVQIRNYFLRWQESLSQALQRQGRSKSNAVDLAEEIVSGIQGALVLAHARGEADVFKRRLVSFKVRLDLPAGHYDERQ</sequence>